<reference evidence="2 3" key="1">
    <citation type="submission" date="2024-04" db="EMBL/GenBank/DDBJ databases">
        <title>Novel species of the genus Ideonella isolated from streams.</title>
        <authorList>
            <person name="Lu H."/>
        </authorList>
    </citation>
    <scope>NUCLEOTIDE SEQUENCE [LARGE SCALE GENOMIC DNA]</scope>
    <source>
        <strain evidence="2 3">DXS29W</strain>
    </source>
</reference>
<dbReference type="Pfam" id="PF10006">
    <property type="entry name" value="DUF2249"/>
    <property type="match status" value="1"/>
</dbReference>
<evidence type="ECO:0000313" key="3">
    <source>
        <dbReference type="Proteomes" id="UP001371218"/>
    </source>
</evidence>
<name>A0ABU9BS85_9BURK</name>
<sequence>MSLTTYGTQIDLRDIPARDRVALLFNTYRLLQSGQSMELLSDEDLAPLQTEFRLRQPAGFSWAPTEIGPVAWRVRVVRLSHREREVPCGGGCACV</sequence>
<keyword evidence="3" id="KW-1185">Reference proteome</keyword>
<evidence type="ECO:0000259" key="1">
    <source>
        <dbReference type="Pfam" id="PF10006"/>
    </source>
</evidence>
<comment type="caution">
    <text evidence="2">The sequence shown here is derived from an EMBL/GenBank/DDBJ whole genome shotgun (WGS) entry which is preliminary data.</text>
</comment>
<organism evidence="2 3">
    <name type="scientific">Ideonella lacteola</name>
    <dbReference type="NCBI Taxonomy" id="2984193"/>
    <lineage>
        <taxon>Bacteria</taxon>
        <taxon>Pseudomonadati</taxon>
        <taxon>Pseudomonadota</taxon>
        <taxon>Betaproteobacteria</taxon>
        <taxon>Burkholderiales</taxon>
        <taxon>Sphaerotilaceae</taxon>
        <taxon>Ideonella</taxon>
    </lineage>
</organism>
<dbReference type="EMBL" id="JBBUTG010000005">
    <property type="protein sequence ID" value="MEK8031505.1"/>
    <property type="molecule type" value="Genomic_DNA"/>
</dbReference>
<dbReference type="InterPro" id="IPR018720">
    <property type="entry name" value="DUF2249"/>
</dbReference>
<dbReference type="RefSeq" id="WP_341425883.1">
    <property type="nucleotide sequence ID" value="NZ_JBBUTG010000005.1"/>
</dbReference>
<accession>A0ABU9BS85</accession>
<feature type="domain" description="DUF2249" evidence="1">
    <location>
        <begin position="10"/>
        <end position="77"/>
    </location>
</feature>
<proteinExistence type="predicted"/>
<dbReference type="Proteomes" id="UP001371218">
    <property type="component" value="Unassembled WGS sequence"/>
</dbReference>
<protein>
    <submittedName>
        <fullName evidence="2">DUF2249 domain-containing protein</fullName>
    </submittedName>
</protein>
<gene>
    <name evidence="2" type="ORF">AACH06_11815</name>
</gene>
<evidence type="ECO:0000313" key="2">
    <source>
        <dbReference type="EMBL" id="MEK8031505.1"/>
    </source>
</evidence>